<dbReference type="PANTHER" id="PTHR47970">
    <property type="entry name" value="KINESIN-LIKE PROTEIN KIF11"/>
    <property type="match status" value="1"/>
</dbReference>
<dbReference type="PANTHER" id="PTHR47970:SF12">
    <property type="entry name" value="KINESIN FAMILY MEMBER 11"/>
    <property type="match status" value="1"/>
</dbReference>
<dbReference type="InterPro" id="IPR047149">
    <property type="entry name" value="KIF11-like"/>
</dbReference>
<feature type="region of interest" description="Disordered" evidence="6">
    <location>
        <begin position="1176"/>
        <end position="1199"/>
    </location>
</feature>
<comment type="subcellular location">
    <subcellularLocation>
        <location evidence="1">Cytoplasm</location>
        <location evidence="1">Cytoskeleton</location>
    </subcellularLocation>
</comment>
<gene>
    <name evidence="8" type="ORF">UFOVP31_50</name>
</gene>
<name>A0A6J5KP23_9CAUD</name>
<feature type="coiled-coil region" evidence="5">
    <location>
        <begin position="441"/>
        <end position="479"/>
    </location>
</feature>
<keyword evidence="3" id="KW-0505">Motor protein</keyword>
<evidence type="ECO:0000259" key="7">
    <source>
        <dbReference type="Pfam" id="PF13946"/>
    </source>
</evidence>
<reference evidence="8" key="1">
    <citation type="submission" date="2020-04" db="EMBL/GenBank/DDBJ databases">
        <authorList>
            <person name="Chiriac C."/>
            <person name="Salcher M."/>
            <person name="Ghai R."/>
            <person name="Kavagutti S V."/>
        </authorList>
    </citation>
    <scope>NUCLEOTIDE SEQUENCE</scope>
</reference>
<evidence type="ECO:0000256" key="5">
    <source>
        <dbReference type="SAM" id="Coils"/>
    </source>
</evidence>
<keyword evidence="5" id="KW-0175">Coiled coil</keyword>
<evidence type="ECO:0000256" key="1">
    <source>
        <dbReference type="ARBA" id="ARBA00004245"/>
    </source>
</evidence>
<feature type="compositionally biased region" description="Gly residues" evidence="6">
    <location>
        <begin position="1176"/>
        <end position="1194"/>
    </location>
</feature>
<dbReference type="EMBL" id="LR796161">
    <property type="protein sequence ID" value="CAB4122637.1"/>
    <property type="molecule type" value="Genomic_DNA"/>
</dbReference>
<dbReference type="InterPro" id="IPR025282">
    <property type="entry name" value="DUF4214"/>
</dbReference>
<evidence type="ECO:0000313" key="8">
    <source>
        <dbReference type="EMBL" id="CAB4122637.1"/>
    </source>
</evidence>
<dbReference type="GO" id="GO:0008574">
    <property type="term" value="F:plus-end-directed microtubule motor activity"/>
    <property type="evidence" value="ECO:0007669"/>
    <property type="project" value="TreeGrafter"/>
</dbReference>
<dbReference type="Pfam" id="PF13946">
    <property type="entry name" value="DUF4214"/>
    <property type="match status" value="1"/>
</dbReference>
<feature type="domain" description="DUF4214" evidence="7">
    <location>
        <begin position="1194"/>
        <end position="1244"/>
    </location>
</feature>
<protein>
    <recommendedName>
        <fullName evidence="7">DUF4214 domain-containing protein</fullName>
    </recommendedName>
</protein>
<evidence type="ECO:0000256" key="4">
    <source>
        <dbReference type="ARBA" id="ARBA00023212"/>
    </source>
</evidence>
<keyword evidence="4" id="KW-0206">Cytoskeleton</keyword>
<dbReference type="GO" id="GO:0051231">
    <property type="term" value="P:spindle elongation"/>
    <property type="evidence" value="ECO:0007669"/>
    <property type="project" value="TreeGrafter"/>
</dbReference>
<accession>A0A6J5KP23</accession>
<evidence type="ECO:0000256" key="2">
    <source>
        <dbReference type="ARBA" id="ARBA00022490"/>
    </source>
</evidence>
<evidence type="ECO:0000256" key="3">
    <source>
        <dbReference type="ARBA" id="ARBA00023175"/>
    </source>
</evidence>
<proteinExistence type="predicted"/>
<sequence length="1334" mass="138678">MSIPVGTLTIEMAANVARLQKDMDAAKKTVSDAMTSIKSGASSAMNALAGLGVTLSVAAFASYIKGAIDAADKLNDLSKVTAISVENLSGLDLAAKQSGGDLEGIAQSINKLSVHIGEDAEKFKLLGITAKEPLEAFKQLADMFVKIEDPQLRAAVAAAALGKSWASAAPLLAEGGEKIQEMVDKGKALSGITPELVEKADKFNDKLAEIGVSAKRTSMVMSAELLPILQTLADEFAESQRTGGALSVIVEGIAIAFEAVVVVVANTVYVLKQVYLEIEGIAKQVGALATLDFSAFKEIGTQMKADAAAARKDIDAFTDRILNARRNAAEIDALARRNPPKVGDEEAARAAAAAAAAKKAAEEFLKYKAEQAGAYQKMIVAADKLVESIKFETDALTMSNVEKETAIALQKLLSLGIKEGTEEWNKYSEAVIAATIEKEQMKSLVELRKKLDEESVKANEDLQKERLKQDEKYAEEIKQINNQIGQSLSDALMSGSLNAGEFIKNMFKTMILRPVIQPILTGVVGAVTGAFSVGALAGGAPDGSAGDSTYNSLGLVSAASSLKSGYELLSGGFTSLGSTVTSYASELGMTLTATNQAGTALASVGESLLSSASALGSIASYGAGIGAGLMAGNLISDGKGIGGGSSWLTVGGGAAIGAIVGGPLGAALGGVVGGLANAAFGTGKKKIDDTGLKITFNSMKTTVDAYEDWSKAGGFLSGGKKGQELKQVDSELQKYFDVSVGAVAVSIRQYTDILKLPARDLTQYSQEVQRSLEGLSPEDAQKAINETIKAYANGLATFAAGEIAAYQRSGEQFSDTLARLGGSLKTVNDTLGILNISLYETSVAGADAASKLVDSFGGLEKFVAATDVYYQNFYSAKERADKTGQNLGDVFKQLGLTMPATNAQFRQMVETARAAGDDTLFANLIKLAPAFSNYQKSLVELLGATTKVSGGIASVASDISSVADSLYAAVDAAFQNIQSSIQAEQQAAINAIERQLAIAEAQKSVAQENVDSLTSIFDYLTSQINDLTGAVASAQSAAEGAAFIRSAIEAANNTGYLPDQKALEAAVESVRAGMAATTYASSYEQKLAQMKLAAQLSDLNGVAQEQKTTAELQLEVATKTIDDLNAQVAVTNAFYESQLIYAQAQVNELRNVNGSVLTVAGAMAALGAAIDAARSQGGGDGGGGGSGGTGGGGDSSRTDQINSMYQQILGRNAESAGLDSWNNSGLSIDQIREGIANSAEAKAKGYAVGGYYPGGLAMVGERGPELINFNRPGQIYTAGQTSEIMGGSSLAAEIQALRADIRAQSRSNAQIQIRTAKVLERWEYSGLPDTRVEV</sequence>
<keyword evidence="2" id="KW-0963">Cytoplasm</keyword>
<feature type="coiled-coil region" evidence="5">
    <location>
        <begin position="982"/>
        <end position="1009"/>
    </location>
</feature>
<organism evidence="8">
    <name type="scientific">uncultured Caudovirales phage</name>
    <dbReference type="NCBI Taxonomy" id="2100421"/>
    <lineage>
        <taxon>Viruses</taxon>
        <taxon>Duplodnaviria</taxon>
        <taxon>Heunggongvirae</taxon>
        <taxon>Uroviricota</taxon>
        <taxon>Caudoviricetes</taxon>
        <taxon>Peduoviridae</taxon>
        <taxon>Maltschvirus</taxon>
        <taxon>Maltschvirus maltsch</taxon>
    </lineage>
</organism>
<evidence type="ECO:0000256" key="6">
    <source>
        <dbReference type="SAM" id="MobiDB-lite"/>
    </source>
</evidence>